<name>A0A1F6A3N2_9BACT</name>
<evidence type="ECO:0000256" key="2">
    <source>
        <dbReference type="ARBA" id="ARBA00022723"/>
    </source>
</evidence>
<dbReference type="EMBL" id="MFJM01000003">
    <property type="protein sequence ID" value="OGG19281.1"/>
    <property type="molecule type" value="Genomic_DNA"/>
</dbReference>
<dbReference type="AlphaFoldDB" id="A0A1F6A3N2"/>
<dbReference type="PANTHER" id="PTHR37326:SF1">
    <property type="entry name" value="BLL3975 PROTEIN"/>
    <property type="match status" value="1"/>
</dbReference>
<dbReference type="InterPro" id="IPR055438">
    <property type="entry name" value="AstE_AspA_cat"/>
</dbReference>
<reference evidence="6 7" key="1">
    <citation type="journal article" date="2016" name="Nat. Commun.">
        <title>Thousands of microbial genomes shed light on interconnected biogeochemical processes in an aquifer system.</title>
        <authorList>
            <person name="Anantharaman K."/>
            <person name="Brown C.T."/>
            <person name="Hug L.A."/>
            <person name="Sharon I."/>
            <person name="Castelle C.J."/>
            <person name="Probst A.J."/>
            <person name="Thomas B.C."/>
            <person name="Singh A."/>
            <person name="Wilkins M.J."/>
            <person name="Karaoz U."/>
            <person name="Brodie E.L."/>
            <person name="Williams K.H."/>
            <person name="Hubbard S.S."/>
            <person name="Banfield J.F."/>
        </authorList>
    </citation>
    <scope>NUCLEOTIDE SEQUENCE [LARGE SCALE GENOMIC DNA]</scope>
</reference>
<keyword evidence="3" id="KW-0378">Hydrolase</keyword>
<evidence type="ECO:0000256" key="1">
    <source>
        <dbReference type="ARBA" id="ARBA00001947"/>
    </source>
</evidence>
<dbReference type="SUPFAM" id="SSF53187">
    <property type="entry name" value="Zn-dependent exopeptidases"/>
    <property type="match status" value="1"/>
</dbReference>
<evidence type="ECO:0000313" key="6">
    <source>
        <dbReference type="EMBL" id="OGG19281.1"/>
    </source>
</evidence>
<keyword evidence="2" id="KW-0479">Metal-binding</keyword>
<keyword evidence="4" id="KW-0862">Zinc</keyword>
<organism evidence="6 7">
    <name type="scientific">Candidatus Gottesmanbacteria bacterium RIFCSPHIGHO2_02_FULL_39_14</name>
    <dbReference type="NCBI Taxonomy" id="1798383"/>
    <lineage>
        <taxon>Bacteria</taxon>
        <taxon>Candidatus Gottesmaniibacteriota</taxon>
    </lineage>
</organism>
<proteinExistence type="predicted"/>
<comment type="caution">
    <text evidence="6">The sequence shown here is derived from an EMBL/GenBank/DDBJ whole genome shotgun (WGS) entry which is preliminary data.</text>
</comment>
<feature type="domain" description="Succinylglutamate desuccinylase/Aspartoacylase catalytic" evidence="5">
    <location>
        <begin position="64"/>
        <end position="253"/>
    </location>
</feature>
<evidence type="ECO:0000313" key="7">
    <source>
        <dbReference type="Proteomes" id="UP000176253"/>
    </source>
</evidence>
<protein>
    <recommendedName>
        <fullName evidence="5">Succinylglutamate desuccinylase/Aspartoacylase catalytic domain-containing protein</fullName>
    </recommendedName>
</protein>
<comment type="cofactor">
    <cofactor evidence="1">
        <name>Zn(2+)</name>
        <dbReference type="ChEBI" id="CHEBI:29105"/>
    </cofactor>
</comment>
<accession>A0A1F6A3N2</accession>
<evidence type="ECO:0000256" key="4">
    <source>
        <dbReference type="ARBA" id="ARBA00022833"/>
    </source>
</evidence>
<dbReference type="Pfam" id="PF24827">
    <property type="entry name" value="AstE_AspA_cat"/>
    <property type="match status" value="1"/>
</dbReference>
<dbReference type="PANTHER" id="PTHR37326">
    <property type="entry name" value="BLL3975 PROTEIN"/>
    <property type="match status" value="1"/>
</dbReference>
<dbReference type="STRING" id="1798383.A3D78_01265"/>
<evidence type="ECO:0000259" key="5">
    <source>
        <dbReference type="Pfam" id="PF24827"/>
    </source>
</evidence>
<dbReference type="InterPro" id="IPR053138">
    <property type="entry name" value="N-alpha-Ac-DABA_deacetylase"/>
</dbReference>
<dbReference type="GO" id="GO:0016788">
    <property type="term" value="F:hydrolase activity, acting on ester bonds"/>
    <property type="evidence" value="ECO:0007669"/>
    <property type="project" value="InterPro"/>
</dbReference>
<dbReference type="GO" id="GO:0046872">
    <property type="term" value="F:metal ion binding"/>
    <property type="evidence" value="ECO:0007669"/>
    <property type="project" value="UniProtKB-KW"/>
</dbReference>
<dbReference type="Gene3D" id="3.40.630.10">
    <property type="entry name" value="Zn peptidases"/>
    <property type="match status" value="1"/>
</dbReference>
<evidence type="ECO:0000256" key="3">
    <source>
        <dbReference type="ARBA" id="ARBA00022801"/>
    </source>
</evidence>
<gene>
    <name evidence="6" type="ORF">A3D78_01265</name>
</gene>
<sequence>MIKETIKSYYQEHLAPDYDIGNVDSGHNRNAYWLTTELTLKGTDAPVTGFFINSPHPGPVIFGVSGIHGDEGDGIEANRKAAEYFRDNLSEGSYLAVLDINSLAFRAQQRISTEPGFNQNLNNLFGIDNPVTPLGKHASALFNLIVDISEKNSDPLVVVDLHSEGRSDRSIPYIRIDRTDDPELQESLLCLGLVSGLPMVMEFENLAGENIENALSTALVKKKKIPALTIEVGSGSDLNDENITRVTQAIERIGNFLKMTHGPLEIPKPFFQPNLHRLTNIYAYYMNGSPVTRRGKLFLIPDFTQARSLRINHQWKGGHQFKPEKVGFIEDWTLNVRQRMQSIYPGLDPSIHLNKDQHVYILSVLPEYQQFDPKNPICIAAIEETDPELLRIYNRALHRIRILTLPF</sequence>
<dbReference type="Proteomes" id="UP000176253">
    <property type="component" value="Unassembled WGS sequence"/>
</dbReference>